<dbReference type="HOGENOM" id="CLU_3012640_0_0_4"/>
<dbReference type="Proteomes" id="UP000005835">
    <property type="component" value="Unassembled WGS sequence"/>
</dbReference>
<dbReference type="STRING" id="742823.HMPREF9465_00237"/>
<protein>
    <submittedName>
        <fullName evidence="1">Uncharacterized protein</fullName>
    </submittedName>
</protein>
<evidence type="ECO:0000313" key="1">
    <source>
        <dbReference type="EMBL" id="EKB32222.1"/>
    </source>
</evidence>
<proteinExistence type="predicted"/>
<dbReference type="EMBL" id="ADMG01000007">
    <property type="protein sequence ID" value="EKB32222.1"/>
    <property type="molecule type" value="Genomic_DNA"/>
</dbReference>
<keyword evidence="2" id="KW-1185">Reference proteome</keyword>
<sequence length="56" mass="6280">MTDKDKLDYLEYIKDFMDEAAKAYIRGDDDAYIGALNSADALLTGLLNDDDEEGEE</sequence>
<dbReference type="PATRIC" id="fig|742823.3.peg.228"/>
<accession>K1JX47</accession>
<reference evidence="1 2" key="1">
    <citation type="submission" date="2012-05" db="EMBL/GenBank/DDBJ databases">
        <title>The Genome Sequence of Sutterella wadsworthensis 2_1_59BFAA.</title>
        <authorList>
            <consortium name="The Broad Institute Genome Sequencing Platform"/>
            <person name="Earl A."/>
            <person name="Ward D."/>
            <person name="Feldgarden M."/>
            <person name="Gevers D."/>
            <person name="Daigneault M."/>
            <person name="Strauss J."/>
            <person name="Allen-Vercoe E."/>
            <person name="Walker B."/>
            <person name="Young S.K."/>
            <person name="Zeng Q."/>
            <person name="Gargeya S."/>
            <person name="Fitzgerald M."/>
            <person name="Haas B."/>
            <person name="Abouelleil A."/>
            <person name="Alvarado L."/>
            <person name="Arachchi H.M."/>
            <person name="Berlin A.M."/>
            <person name="Chapman S.B."/>
            <person name="Goldberg J."/>
            <person name="Griggs A."/>
            <person name="Gujja S."/>
            <person name="Hansen M."/>
            <person name="Howarth C."/>
            <person name="Imamovic A."/>
            <person name="Larimer J."/>
            <person name="McCowen C."/>
            <person name="Montmayeur A."/>
            <person name="Murphy C."/>
            <person name="Neiman D."/>
            <person name="Pearson M."/>
            <person name="Priest M."/>
            <person name="Roberts A."/>
            <person name="Saif S."/>
            <person name="Shea T."/>
            <person name="Sisk P."/>
            <person name="Sykes S."/>
            <person name="Wortman J."/>
            <person name="Nusbaum C."/>
            <person name="Birren B."/>
        </authorList>
    </citation>
    <scope>NUCLEOTIDE SEQUENCE [LARGE SCALE GENOMIC DNA]</scope>
    <source>
        <strain evidence="1 2">2_1_59BFAA</strain>
    </source>
</reference>
<gene>
    <name evidence="1" type="ORF">HMPREF9465_00237</name>
</gene>
<dbReference type="RefSeq" id="WP_005433311.1">
    <property type="nucleotide sequence ID" value="NZ_JH815513.1"/>
</dbReference>
<organism evidence="1 2">
    <name type="scientific">Sutterella wadsworthensis 2_1_59BFAA</name>
    <dbReference type="NCBI Taxonomy" id="742823"/>
    <lineage>
        <taxon>Bacteria</taxon>
        <taxon>Pseudomonadati</taxon>
        <taxon>Pseudomonadota</taxon>
        <taxon>Betaproteobacteria</taxon>
        <taxon>Burkholderiales</taxon>
        <taxon>Sutterellaceae</taxon>
        <taxon>Sutterella</taxon>
    </lineage>
</organism>
<dbReference type="AlphaFoldDB" id="K1JX47"/>
<comment type="caution">
    <text evidence="1">The sequence shown here is derived from an EMBL/GenBank/DDBJ whole genome shotgun (WGS) entry which is preliminary data.</text>
</comment>
<evidence type="ECO:0000313" key="2">
    <source>
        <dbReference type="Proteomes" id="UP000005835"/>
    </source>
</evidence>
<name>K1JX47_9BURK</name>